<proteinExistence type="predicted"/>
<sequence length="79" mass="8989">MKPIPIRPTKIVLCNYDFNVLADPFLNNSDAFEVTFLNVFMRSAAIVPCTFNFSMLTKASVISLTAFFTEIMVPSDFKW</sequence>
<dbReference type="Proteomes" id="UP000183129">
    <property type="component" value="Unassembled WGS sequence"/>
</dbReference>
<dbReference type="EMBL" id="FONS01000001">
    <property type="protein sequence ID" value="SFE46574.1"/>
    <property type="molecule type" value="Genomic_DNA"/>
</dbReference>
<accession>A0A1I2ARE7</accession>
<name>A0A1I2ARE7_9SPHI</name>
<reference evidence="1 2" key="1">
    <citation type="submission" date="2016-10" db="EMBL/GenBank/DDBJ databases">
        <authorList>
            <person name="de Groot N.N."/>
        </authorList>
    </citation>
    <scope>NUCLEOTIDE SEQUENCE [LARGE SCALE GENOMIC DNA]</scope>
    <source>
        <strain evidence="1 2">ATCC 51969</strain>
    </source>
</reference>
<evidence type="ECO:0000313" key="2">
    <source>
        <dbReference type="Proteomes" id="UP000183129"/>
    </source>
</evidence>
<dbReference type="AlphaFoldDB" id="A0A1I2ARE7"/>
<evidence type="ECO:0000313" key="1">
    <source>
        <dbReference type="EMBL" id="SFE46574.1"/>
    </source>
</evidence>
<gene>
    <name evidence="1" type="ORF">SAMN03003324_00572</name>
</gene>
<protein>
    <submittedName>
        <fullName evidence="1">Uncharacterized protein</fullName>
    </submittedName>
</protein>
<organism evidence="1 2">
    <name type="scientific">Pedobacter antarcticus</name>
    <dbReference type="NCBI Taxonomy" id="34086"/>
    <lineage>
        <taxon>Bacteria</taxon>
        <taxon>Pseudomonadati</taxon>
        <taxon>Bacteroidota</taxon>
        <taxon>Sphingobacteriia</taxon>
        <taxon>Sphingobacteriales</taxon>
        <taxon>Sphingobacteriaceae</taxon>
        <taxon>Pedobacter</taxon>
    </lineage>
</organism>